<organism evidence="2 3">
    <name type="scientific">Leucothrix arctica</name>
    <dbReference type="NCBI Taxonomy" id="1481894"/>
    <lineage>
        <taxon>Bacteria</taxon>
        <taxon>Pseudomonadati</taxon>
        <taxon>Pseudomonadota</taxon>
        <taxon>Gammaproteobacteria</taxon>
        <taxon>Thiotrichales</taxon>
        <taxon>Thiotrichaceae</taxon>
        <taxon>Leucothrix</taxon>
    </lineage>
</organism>
<dbReference type="SUPFAM" id="SSF54909">
    <property type="entry name" value="Dimeric alpha+beta barrel"/>
    <property type="match status" value="1"/>
</dbReference>
<dbReference type="EMBL" id="QGKL01000039">
    <property type="protein sequence ID" value="PWQ94502.1"/>
    <property type="molecule type" value="Genomic_DNA"/>
</dbReference>
<dbReference type="Pfam" id="PF07978">
    <property type="entry name" value="NIPSNAP"/>
    <property type="match status" value="1"/>
</dbReference>
<dbReference type="RefSeq" id="WP_109824151.1">
    <property type="nucleotide sequence ID" value="NZ_QGKL01000039.1"/>
</dbReference>
<accession>A0A317CEF6</accession>
<dbReference type="InterPro" id="IPR011008">
    <property type="entry name" value="Dimeric_a/b-barrel"/>
</dbReference>
<dbReference type="InterPro" id="IPR012577">
    <property type="entry name" value="NIPSNAP"/>
</dbReference>
<feature type="domain" description="NIPSNAP" evidence="1">
    <location>
        <begin position="7"/>
        <end position="99"/>
    </location>
</feature>
<evidence type="ECO:0000259" key="1">
    <source>
        <dbReference type="Pfam" id="PF07978"/>
    </source>
</evidence>
<comment type="caution">
    <text evidence="2">The sequence shown here is derived from an EMBL/GenBank/DDBJ whole genome shotgun (WGS) entry which is preliminary data.</text>
</comment>
<protein>
    <submittedName>
        <fullName evidence="2">NIPSNAP family protein</fullName>
    </submittedName>
</protein>
<dbReference type="AlphaFoldDB" id="A0A317CEF6"/>
<dbReference type="Proteomes" id="UP000245506">
    <property type="component" value="Unassembled WGS sequence"/>
</dbReference>
<evidence type="ECO:0000313" key="2">
    <source>
        <dbReference type="EMBL" id="PWQ94502.1"/>
    </source>
</evidence>
<keyword evidence="3" id="KW-1185">Reference proteome</keyword>
<dbReference type="Gene3D" id="3.30.70.100">
    <property type="match status" value="1"/>
</dbReference>
<gene>
    <name evidence="2" type="ORF">DKT75_14485</name>
</gene>
<evidence type="ECO:0000313" key="3">
    <source>
        <dbReference type="Proteomes" id="UP000245506"/>
    </source>
</evidence>
<proteinExistence type="predicted"/>
<name>A0A317CEF6_9GAMM</name>
<sequence length="101" mass="11437">MITCQLSYVIDAEKINEFEHYAKLWIAIVNRLGGQHHGYFLPSESTGDIGLALVSFPSFAAYEQYKEKVANDADSQAAINYAKETKCITRFERSFLRPVLS</sequence>
<reference evidence="2 3" key="1">
    <citation type="submission" date="2018-05" db="EMBL/GenBank/DDBJ databases">
        <title>Leucothrix arctica sp. nov., isolated from Arctic seawater.</title>
        <authorList>
            <person name="Choi A."/>
            <person name="Baek K."/>
        </authorList>
    </citation>
    <scope>NUCLEOTIDE SEQUENCE [LARGE SCALE GENOMIC DNA]</scope>
    <source>
        <strain evidence="2 3">IMCC9719</strain>
    </source>
</reference>
<dbReference type="OrthoDB" id="9798776at2"/>